<proteinExistence type="inferred from homology"/>
<dbReference type="InterPro" id="IPR001453">
    <property type="entry name" value="MoaB/Mog_dom"/>
</dbReference>
<evidence type="ECO:0000256" key="3">
    <source>
        <dbReference type="ARBA" id="ARBA00005046"/>
    </source>
</evidence>
<dbReference type="Gene3D" id="3.90.105.10">
    <property type="entry name" value="Molybdopterin biosynthesis moea protein, domain 2"/>
    <property type="match status" value="1"/>
</dbReference>
<dbReference type="EC" id="2.10.1.1" evidence="5 10"/>
<keyword evidence="7 10" id="KW-0500">Molybdenum</keyword>
<evidence type="ECO:0000256" key="6">
    <source>
        <dbReference type="ARBA" id="ARBA00021108"/>
    </source>
</evidence>
<comment type="caution">
    <text evidence="12">The sequence shown here is derived from an EMBL/GenBank/DDBJ whole genome shotgun (WGS) entry which is preliminary data.</text>
</comment>
<comment type="function">
    <text evidence="1 10">Catalyzes the insertion of molybdate into adenylated molybdopterin with the concomitant release of AMP.</text>
</comment>
<comment type="cofactor">
    <cofactor evidence="10">
        <name>Mg(2+)</name>
        <dbReference type="ChEBI" id="CHEBI:18420"/>
    </cofactor>
</comment>
<comment type="catalytic activity">
    <reaction evidence="9">
        <text>adenylyl-molybdopterin + molybdate = Mo-molybdopterin + AMP + H(+)</text>
        <dbReference type="Rhea" id="RHEA:35047"/>
        <dbReference type="ChEBI" id="CHEBI:15378"/>
        <dbReference type="ChEBI" id="CHEBI:36264"/>
        <dbReference type="ChEBI" id="CHEBI:62727"/>
        <dbReference type="ChEBI" id="CHEBI:71302"/>
        <dbReference type="ChEBI" id="CHEBI:456215"/>
        <dbReference type="EC" id="2.10.1.1"/>
    </reaction>
</comment>
<dbReference type="Gene3D" id="3.40.980.10">
    <property type="entry name" value="MoaB/Mog-like domain"/>
    <property type="match status" value="1"/>
</dbReference>
<dbReference type="InterPro" id="IPR038987">
    <property type="entry name" value="MoeA-like"/>
</dbReference>
<dbReference type="NCBIfam" id="NF045515">
    <property type="entry name" value="Glp_gephyrin"/>
    <property type="match status" value="1"/>
</dbReference>
<evidence type="ECO:0000256" key="9">
    <source>
        <dbReference type="ARBA" id="ARBA00047317"/>
    </source>
</evidence>
<evidence type="ECO:0000256" key="10">
    <source>
        <dbReference type="RuleBase" id="RU365090"/>
    </source>
</evidence>
<sequence>MDFFKVVSIEEAREKLINNFKDYKLPIEEVDILDSLNRVLAEDIISNINVPEFNRSTVDGYAIKSSDSHGANESMPSFLNIVGEVKMGENTNIKIKSGEAVYVPTGGMIPEGADSVIMIENAERLDENTIAVYKAISPGENLIFKGDDIKKGELVLEKGKRVTSQDIGALAAIGISKVKVYRRPKFYVISTGDEIIDIDEELEIGKIRDINGYSLSALIKKIGGEVVDKVIVKDDFDLLKEEMEKALSLSDIVLISGGSSVGARDYTYDLINSFDDIGVFVHGVSIKPGKPTLIGRANGKAVFGLPGHPVSAIIVFKVFVEHFIKELIDYKEEIRKTKAIMDFNVHSSPGKETYQMVTLEERDGKLYATPIFGKSGMITLLSKSNGYIVIKSHEEGVTKGEEREVFFL</sequence>
<keyword evidence="10" id="KW-0479">Metal-binding</keyword>
<dbReference type="PROSITE" id="PS01079">
    <property type="entry name" value="MOCF_BIOSYNTHESIS_2"/>
    <property type="match status" value="1"/>
</dbReference>
<evidence type="ECO:0000256" key="4">
    <source>
        <dbReference type="ARBA" id="ARBA00010763"/>
    </source>
</evidence>
<dbReference type="Pfam" id="PF03454">
    <property type="entry name" value="MoeA_C"/>
    <property type="match status" value="1"/>
</dbReference>
<keyword evidence="13" id="KW-1185">Reference proteome</keyword>
<feature type="domain" description="MoaB/Mog" evidence="11">
    <location>
        <begin position="187"/>
        <end position="326"/>
    </location>
</feature>
<dbReference type="Pfam" id="PF03453">
    <property type="entry name" value="MoeA_N"/>
    <property type="match status" value="1"/>
</dbReference>
<dbReference type="EMBL" id="MCIB01000016">
    <property type="protein sequence ID" value="RKD31645.1"/>
    <property type="molecule type" value="Genomic_DNA"/>
</dbReference>
<dbReference type="RefSeq" id="WP_120169196.1">
    <property type="nucleotide sequence ID" value="NZ_MCIB01000016.1"/>
</dbReference>
<keyword evidence="10 12" id="KW-0808">Transferase</keyword>
<comment type="pathway">
    <text evidence="3 10">Cofactor biosynthesis; molybdopterin biosynthesis.</text>
</comment>
<name>A0A419T2F0_9FIRM</name>
<dbReference type="GO" id="GO:0061599">
    <property type="term" value="F:molybdopterin molybdotransferase activity"/>
    <property type="evidence" value="ECO:0007669"/>
    <property type="project" value="UniProtKB-UniRule"/>
</dbReference>
<gene>
    <name evidence="12" type="ORF">BET03_12140</name>
</gene>
<organism evidence="12 13">
    <name type="scientific">Thermohalobacter berrensis</name>
    <dbReference type="NCBI Taxonomy" id="99594"/>
    <lineage>
        <taxon>Bacteria</taxon>
        <taxon>Bacillati</taxon>
        <taxon>Bacillota</taxon>
        <taxon>Tissierellia</taxon>
        <taxon>Tissierellales</taxon>
        <taxon>Thermohalobacteraceae</taxon>
        <taxon>Thermohalobacter</taxon>
    </lineage>
</organism>
<dbReference type="InterPro" id="IPR008284">
    <property type="entry name" value="MoCF_biosynth_CS"/>
</dbReference>
<comment type="function">
    <text evidence="2">May be involved in the biosynthesis of molybdopterin.</text>
</comment>
<dbReference type="SUPFAM" id="SSF63882">
    <property type="entry name" value="MoeA N-terminal region -like"/>
    <property type="match status" value="1"/>
</dbReference>
<dbReference type="InterPro" id="IPR036135">
    <property type="entry name" value="MoeA_linker/N_sf"/>
</dbReference>
<dbReference type="NCBIfam" id="TIGR00177">
    <property type="entry name" value="molyb_syn"/>
    <property type="match status" value="1"/>
</dbReference>
<keyword evidence="10" id="KW-0460">Magnesium</keyword>
<dbReference type="SMART" id="SM00852">
    <property type="entry name" value="MoCF_biosynth"/>
    <property type="match status" value="1"/>
</dbReference>
<evidence type="ECO:0000256" key="7">
    <source>
        <dbReference type="ARBA" id="ARBA00022505"/>
    </source>
</evidence>
<dbReference type="InterPro" id="IPR005111">
    <property type="entry name" value="MoeA_C_domain_IV"/>
</dbReference>
<evidence type="ECO:0000256" key="5">
    <source>
        <dbReference type="ARBA" id="ARBA00013269"/>
    </source>
</evidence>
<dbReference type="OrthoDB" id="9804758at2"/>
<dbReference type="UniPathway" id="UPA00344"/>
<dbReference type="SUPFAM" id="SSF63867">
    <property type="entry name" value="MoeA C-terminal domain-like"/>
    <property type="match status" value="1"/>
</dbReference>
<evidence type="ECO:0000313" key="13">
    <source>
        <dbReference type="Proteomes" id="UP000284177"/>
    </source>
</evidence>
<evidence type="ECO:0000256" key="8">
    <source>
        <dbReference type="ARBA" id="ARBA00023150"/>
    </source>
</evidence>
<evidence type="ECO:0000313" key="12">
    <source>
        <dbReference type="EMBL" id="RKD31645.1"/>
    </source>
</evidence>
<dbReference type="GO" id="GO:0005829">
    <property type="term" value="C:cytosol"/>
    <property type="evidence" value="ECO:0007669"/>
    <property type="project" value="TreeGrafter"/>
</dbReference>
<dbReference type="GO" id="GO:0046872">
    <property type="term" value="F:metal ion binding"/>
    <property type="evidence" value="ECO:0007669"/>
    <property type="project" value="UniProtKB-UniRule"/>
</dbReference>
<dbReference type="InterPro" id="IPR036688">
    <property type="entry name" value="MoeA_C_domain_IV_sf"/>
</dbReference>
<dbReference type="GO" id="GO:0006777">
    <property type="term" value="P:Mo-molybdopterin cofactor biosynthetic process"/>
    <property type="evidence" value="ECO:0007669"/>
    <property type="project" value="UniProtKB-UniRule"/>
</dbReference>
<dbReference type="SUPFAM" id="SSF53218">
    <property type="entry name" value="Molybdenum cofactor biosynthesis proteins"/>
    <property type="match status" value="1"/>
</dbReference>
<dbReference type="AlphaFoldDB" id="A0A419T2F0"/>
<dbReference type="Gene3D" id="2.170.190.11">
    <property type="entry name" value="Molybdopterin biosynthesis moea protein, domain 3"/>
    <property type="match status" value="1"/>
</dbReference>
<comment type="similarity">
    <text evidence="4 10">Belongs to the MoeA family.</text>
</comment>
<evidence type="ECO:0000256" key="1">
    <source>
        <dbReference type="ARBA" id="ARBA00002901"/>
    </source>
</evidence>
<protein>
    <recommendedName>
        <fullName evidence="6 10">Molybdopterin molybdenumtransferase</fullName>
        <ecNumber evidence="5 10">2.10.1.1</ecNumber>
    </recommendedName>
</protein>
<keyword evidence="8 10" id="KW-0501">Molybdenum cofactor biosynthesis</keyword>
<dbReference type="CDD" id="cd00887">
    <property type="entry name" value="MoeA"/>
    <property type="match status" value="1"/>
</dbReference>
<dbReference type="InterPro" id="IPR005110">
    <property type="entry name" value="MoeA_linker/N"/>
</dbReference>
<dbReference type="PANTHER" id="PTHR10192:SF5">
    <property type="entry name" value="GEPHYRIN"/>
    <property type="match status" value="1"/>
</dbReference>
<dbReference type="Pfam" id="PF00994">
    <property type="entry name" value="MoCF_biosynth"/>
    <property type="match status" value="1"/>
</dbReference>
<dbReference type="Proteomes" id="UP000284177">
    <property type="component" value="Unassembled WGS sequence"/>
</dbReference>
<accession>A0A419T2F0</accession>
<evidence type="ECO:0000259" key="11">
    <source>
        <dbReference type="SMART" id="SM00852"/>
    </source>
</evidence>
<reference evidence="12 13" key="1">
    <citation type="submission" date="2016-08" db="EMBL/GenBank/DDBJ databases">
        <title>Novel Firmicutes and Novel Genomes.</title>
        <authorList>
            <person name="Poppleton D.I."/>
            <person name="Gribaldo S."/>
        </authorList>
    </citation>
    <scope>NUCLEOTIDE SEQUENCE [LARGE SCALE GENOMIC DNA]</scope>
    <source>
        <strain evidence="12 13">CTT3</strain>
    </source>
</reference>
<dbReference type="PANTHER" id="PTHR10192">
    <property type="entry name" value="MOLYBDOPTERIN BIOSYNTHESIS PROTEIN"/>
    <property type="match status" value="1"/>
</dbReference>
<dbReference type="InterPro" id="IPR036425">
    <property type="entry name" value="MoaB/Mog-like_dom_sf"/>
</dbReference>
<evidence type="ECO:0000256" key="2">
    <source>
        <dbReference type="ARBA" id="ARBA00003487"/>
    </source>
</evidence>
<dbReference type="Gene3D" id="2.40.340.10">
    <property type="entry name" value="MoeA, C-terminal, domain IV"/>
    <property type="match status" value="1"/>
</dbReference>